<sequence>MSNPKQLSEQLPCYLQRMPPEIRNRIYRDVCVSEQPIHLNDQQPSRVEPALLMTCRAIRFEAIGIFYHANTFTSGSTSTVGSFLNTLAVEAKILDREAAAERHVKNVAKQDRAREEKEAKEKTEENKKRKRNGEEEIIESTTPAQKKQKSPPTYLEAEKSLKRKREVNEPDFEFDEYGQPQTPAQRARKKHKLPVSPNRLAYLSSLSIPSPNKPWKGPTPRDIPRSLRENRRCLTSFDRDFGRLGLKKDVLRIAMKVWNGVKNETVLATGTTVEEYEAVLGGPRRAGPVSIMRRKA</sequence>
<evidence type="ECO:0000313" key="2">
    <source>
        <dbReference type="EMBL" id="KJX92535.1"/>
    </source>
</evidence>
<dbReference type="Proteomes" id="UP000033647">
    <property type="component" value="Unassembled WGS sequence"/>
</dbReference>
<comment type="caution">
    <text evidence="2">The sequence shown here is derived from an EMBL/GenBank/DDBJ whole genome shotgun (WGS) entry which is preliminary data.</text>
</comment>
<dbReference type="OrthoDB" id="2951834at2759"/>
<organism evidence="2 3">
    <name type="scientific">Zymoseptoria brevis</name>
    <dbReference type="NCBI Taxonomy" id="1047168"/>
    <lineage>
        <taxon>Eukaryota</taxon>
        <taxon>Fungi</taxon>
        <taxon>Dikarya</taxon>
        <taxon>Ascomycota</taxon>
        <taxon>Pezizomycotina</taxon>
        <taxon>Dothideomycetes</taxon>
        <taxon>Dothideomycetidae</taxon>
        <taxon>Mycosphaerellales</taxon>
        <taxon>Mycosphaerellaceae</taxon>
        <taxon>Zymoseptoria</taxon>
    </lineage>
</organism>
<dbReference type="AlphaFoldDB" id="A0A0F4G8I0"/>
<evidence type="ECO:0000256" key="1">
    <source>
        <dbReference type="SAM" id="MobiDB-lite"/>
    </source>
</evidence>
<name>A0A0F4G8I0_9PEZI</name>
<feature type="compositionally biased region" description="Basic and acidic residues" evidence="1">
    <location>
        <begin position="103"/>
        <end position="127"/>
    </location>
</feature>
<proteinExistence type="predicted"/>
<feature type="region of interest" description="Disordered" evidence="1">
    <location>
        <begin position="103"/>
        <end position="195"/>
    </location>
</feature>
<keyword evidence="3" id="KW-1185">Reference proteome</keyword>
<reference evidence="2 3" key="1">
    <citation type="submission" date="2015-03" db="EMBL/GenBank/DDBJ databases">
        <title>RNA-seq based gene annotation and comparative genomics of four Zymoseptoria species reveal species-specific pathogenicity related genes and transposable element activity.</title>
        <authorList>
            <person name="Grandaubert J."/>
            <person name="Bhattacharyya A."/>
            <person name="Stukenbrock E.H."/>
        </authorList>
    </citation>
    <scope>NUCLEOTIDE SEQUENCE [LARGE SCALE GENOMIC DNA]</scope>
    <source>
        <strain evidence="2 3">Zb18110</strain>
    </source>
</reference>
<accession>A0A0F4G8I0</accession>
<protein>
    <submittedName>
        <fullName evidence="2">Uncharacterized protein</fullName>
    </submittedName>
</protein>
<evidence type="ECO:0000313" key="3">
    <source>
        <dbReference type="Proteomes" id="UP000033647"/>
    </source>
</evidence>
<dbReference type="EMBL" id="LAFY01005797">
    <property type="protein sequence ID" value="KJX92535.1"/>
    <property type="molecule type" value="Genomic_DNA"/>
</dbReference>
<gene>
    <name evidence="2" type="ORF">TI39_contig5842g00010</name>
</gene>